<dbReference type="Proteomes" id="UP000293823">
    <property type="component" value="Unassembled WGS sequence"/>
</dbReference>
<comment type="caution">
    <text evidence="1">The sequence shown here is derived from an EMBL/GenBank/DDBJ whole genome shotgun (WGS) entry which is preliminary data.</text>
</comment>
<organism evidence="1 2">
    <name type="scientific">Alternaria arborescens</name>
    <dbReference type="NCBI Taxonomy" id="156630"/>
    <lineage>
        <taxon>Eukaryota</taxon>
        <taxon>Fungi</taxon>
        <taxon>Dikarya</taxon>
        <taxon>Ascomycota</taxon>
        <taxon>Pezizomycotina</taxon>
        <taxon>Dothideomycetes</taxon>
        <taxon>Pleosporomycetidae</taxon>
        <taxon>Pleosporales</taxon>
        <taxon>Pleosporineae</taxon>
        <taxon>Pleosporaceae</taxon>
        <taxon>Alternaria</taxon>
        <taxon>Alternaria sect. Alternaria</taxon>
    </lineage>
</organism>
<evidence type="ECO:0000313" key="2">
    <source>
        <dbReference type="Proteomes" id="UP000293823"/>
    </source>
</evidence>
<reference evidence="2" key="1">
    <citation type="journal article" date="2019" name="bioRxiv">
        <title>Genomics, evolutionary history and diagnostics of the Alternaria alternata species group including apple and Asian pear pathotypes.</title>
        <authorList>
            <person name="Armitage A.D."/>
            <person name="Cockerton H.M."/>
            <person name="Sreenivasaprasad S."/>
            <person name="Woodhall J.W."/>
            <person name="Lane C.R."/>
            <person name="Harrison R.J."/>
            <person name="Clarkson J.P."/>
        </authorList>
    </citation>
    <scope>NUCLEOTIDE SEQUENCE [LARGE SCALE GENOMIC DNA]</scope>
    <source>
        <strain evidence="2">RGR 97.0016</strain>
    </source>
</reference>
<gene>
    <name evidence="1" type="ORF">AA0113_g9717</name>
</gene>
<evidence type="ECO:0000313" key="1">
    <source>
        <dbReference type="EMBL" id="RYO51995.1"/>
    </source>
</evidence>
<dbReference type="EMBL" id="PEJP01000045">
    <property type="protein sequence ID" value="RYO51995.1"/>
    <property type="molecule type" value="Genomic_DNA"/>
</dbReference>
<keyword evidence="2" id="KW-1185">Reference proteome</keyword>
<proteinExistence type="predicted"/>
<protein>
    <submittedName>
        <fullName evidence="1">Uncharacterized protein</fullName>
    </submittedName>
</protein>
<sequence>MAISTHALSQIRQYSTRVPRDPHYRIKAGLATTYVVSALALPFVPPLLETRRAKADGSYLTRYGKRVLLVTVPRVRTMRIHSRF</sequence>
<name>A0A4Q4R6M2_9PLEO</name>
<accession>A0A4Q4R6M2</accession>
<dbReference type="AlphaFoldDB" id="A0A4Q4R6M2"/>
<dbReference type="OrthoDB" id="4400538at2759"/>